<keyword evidence="3" id="KW-1185">Reference proteome</keyword>
<feature type="compositionally biased region" description="Polar residues" evidence="1">
    <location>
        <begin position="110"/>
        <end position="126"/>
    </location>
</feature>
<dbReference type="EMBL" id="KL142370">
    <property type="protein sequence ID" value="KDR82202.1"/>
    <property type="molecule type" value="Genomic_DNA"/>
</dbReference>
<gene>
    <name evidence="2" type="ORF">GALMADRAFT_240726</name>
</gene>
<dbReference type="AlphaFoldDB" id="A0A067TIL8"/>
<reference evidence="3" key="1">
    <citation type="journal article" date="2014" name="Proc. Natl. Acad. Sci. U.S.A.">
        <title>Extensive sampling of basidiomycete genomes demonstrates inadequacy of the white-rot/brown-rot paradigm for wood decay fungi.</title>
        <authorList>
            <person name="Riley R."/>
            <person name="Salamov A.A."/>
            <person name="Brown D.W."/>
            <person name="Nagy L.G."/>
            <person name="Floudas D."/>
            <person name="Held B.W."/>
            <person name="Levasseur A."/>
            <person name="Lombard V."/>
            <person name="Morin E."/>
            <person name="Otillar R."/>
            <person name="Lindquist E.A."/>
            <person name="Sun H."/>
            <person name="LaButti K.M."/>
            <person name="Schmutz J."/>
            <person name="Jabbour D."/>
            <person name="Luo H."/>
            <person name="Baker S.E."/>
            <person name="Pisabarro A.G."/>
            <person name="Walton J.D."/>
            <person name="Blanchette R.A."/>
            <person name="Henrissat B."/>
            <person name="Martin F."/>
            <person name="Cullen D."/>
            <person name="Hibbett D.S."/>
            <person name="Grigoriev I.V."/>
        </authorList>
    </citation>
    <scope>NUCLEOTIDE SEQUENCE [LARGE SCALE GENOMIC DNA]</scope>
    <source>
        <strain evidence="3">CBS 339.88</strain>
    </source>
</reference>
<proteinExistence type="predicted"/>
<protein>
    <submittedName>
        <fullName evidence="2">Uncharacterized protein</fullName>
    </submittedName>
</protein>
<organism evidence="2 3">
    <name type="scientific">Galerina marginata (strain CBS 339.88)</name>
    <dbReference type="NCBI Taxonomy" id="685588"/>
    <lineage>
        <taxon>Eukaryota</taxon>
        <taxon>Fungi</taxon>
        <taxon>Dikarya</taxon>
        <taxon>Basidiomycota</taxon>
        <taxon>Agaricomycotina</taxon>
        <taxon>Agaricomycetes</taxon>
        <taxon>Agaricomycetidae</taxon>
        <taxon>Agaricales</taxon>
        <taxon>Agaricineae</taxon>
        <taxon>Strophariaceae</taxon>
        <taxon>Galerina</taxon>
    </lineage>
</organism>
<evidence type="ECO:0000313" key="2">
    <source>
        <dbReference type="EMBL" id="KDR82202.1"/>
    </source>
</evidence>
<accession>A0A067TIL8</accession>
<feature type="region of interest" description="Disordered" evidence="1">
    <location>
        <begin position="96"/>
        <end position="126"/>
    </location>
</feature>
<evidence type="ECO:0000313" key="3">
    <source>
        <dbReference type="Proteomes" id="UP000027222"/>
    </source>
</evidence>
<name>A0A067TIL8_GALM3</name>
<evidence type="ECO:0000256" key="1">
    <source>
        <dbReference type="SAM" id="MobiDB-lite"/>
    </source>
</evidence>
<dbReference type="Proteomes" id="UP000027222">
    <property type="component" value="Unassembled WGS sequence"/>
</dbReference>
<dbReference type="HOGENOM" id="CLU_1981752_0_0_1"/>
<sequence length="126" mass="14302">MLPISISISTLTATWLVHRCSSRLEALEGQIRRVYFGWSSSTNPKHRSPYAQASHRCLFTNDRSFLLRRLEFEHHPNLLQFQLQLFSFEFIFKPSSAPSRPPAATPSLSMAQPTSNSSPITLQNSP</sequence>